<proteinExistence type="predicted"/>
<accession>A0A6C0LPI9</accession>
<protein>
    <recommendedName>
        <fullName evidence="2">Glycosyltransferase</fullName>
    </recommendedName>
</protein>
<name>A0A6C0LPI9_9ZZZZ</name>
<dbReference type="SUPFAM" id="SSF53448">
    <property type="entry name" value="Nucleotide-diphospho-sugar transferases"/>
    <property type="match status" value="1"/>
</dbReference>
<evidence type="ECO:0000313" key="1">
    <source>
        <dbReference type="EMBL" id="QHU31915.1"/>
    </source>
</evidence>
<sequence>MSISKTNTNHHDNFYVIAVMTNPERFKRRPQLFKEFMARMHNYGAKLYVVEGAYGDRAFEVTDASNPRHIQLRTESELWHKENLINIGISKLPADWQYVAWIDGDINFTNPNWMEETVQELQHHPVVQMFEDAVDLGPKHEIHAVHKGFAYCFNNGNDRSMMVRTPSGVPVTTIPITKNDFDDESTQMSACKGIYWHTGYCWAATREAINTLGGLFELAILGASDHHMACCLIGEGERSIPHKIHPNYRMAILNWQERALRLHKNIGYVAGSIIHYWHGKKSDRQYRSRWDIVIDNQFDPYFHIHKDWQGVWTLFPGHKEIRNQIREYFQGRNEDSVDV</sequence>
<evidence type="ECO:0008006" key="2">
    <source>
        <dbReference type="Google" id="ProtNLM"/>
    </source>
</evidence>
<reference evidence="1" key="1">
    <citation type="journal article" date="2020" name="Nature">
        <title>Giant virus diversity and host interactions through global metagenomics.</title>
        <authorList>
            <person name="Schulz F."/>
            <person name="Roux S."/>
            <person name="Paez-Espino D."/>
            <person name="Jungbluth S."/>
            <person name="Walsh D.A."/>
            <person name="Denef V.J."/>
            <person name="McMahon K.D."/>
            <person name="Konstantinidis K.T."/>
            <person name="Eloe-Fadrosh E.A."/>
            <person name="Kyrpides N.C."/>
            <person name="Woyke T."/>
        </authorList>
    </citation>
    <scope>NUCLEOTIDE SEQUENCE</scope>
    <source>
        <strain evidence="1">GVMAG-M-3300027963-41</strain>
    </source>
</reference>
<dbReference type="AlphaFoldDB" id="A0A6C0LPI9"/>
<dbReference type="EMBL" id="MN740534">
    <property type="protein sequence ID" value="QHU31915.1"/>
    <property type="molecule type" value="Genomic_DNA"/>
</dbReference>
<organism evidence="1">
    <name type="scientific">viral metagenome</name>
    <dbReference type="NCBI Taxonomy" id="1070528"/>
    <lineage>
        <taxon>unclassified sequences</taxon>
        <taxon>metagenomes</taxon>
        <taxon>organismal metagenomes</taxon>
    </lineage>
</organism>
<dbReference type="InterPro" id="IPR029044">
    <property type="entry name" value="Nucleotide-diphossugar_trans"/>
</dbReference>